<evidence type="ECO:0000256" key="4">
    <source>
        <dbReference type="ARBA" id="ARBA00023242"/>
    </source>
</evidence>
<evidence type="ECO:0000256" key="1">
    <source>
        <dbReference type="ARBA" id="ARBA00004123"/>
    </source>
</evidence>
<dbReference type="Gene3D" id="2.30.30.140">
    <property type="match status" value="1"/>
</dbReference>
<accession>A0A6H0XMG9</accession>
<dbReference type="GO" id="GO:0000124">
    <property type="term" value="C:SAGA complex"/>
    <property type="evidence" value="ECO:0007669"/>
    <property type="project" value="InterPro"/>
</dbReference>
<dbReference type="OrthoDB" id="10265994at2759"/>
<evidence type="ECO:0000256" key="3">
    <source>
        <dbReference type="ARBA" id="ARBA00023163"/>
    </source>
</evidence>
<evidence type="ECO:0000313" key="8">
    <source>
        <dbReference type="Proteomes" id="UP000503462"/>
    </source>
</evidence>
<sequence length="362" mass="39133">MSSRSRPRANHNQDADEERRLWKEIKERGSRVDEMVTRSNAIGNEILDVETQQAALLDAGKLSDMSLNEKLENLYRENLKLCDEVQQILEGAAGEANLLDSINILAGLREASVGEQAAAPVTTPRVVSGKRDRPKKGVTKVSTATPVDDAIDELSAAPSPRVAGTRLTKEKSSRAGSIPATREASVKIEDGAESIASSIDTIPAAGKLGLAARIAYKTGDLVLYKHRDRGSEGEGILCRVTAVIGEGKQRRYEIQDVDTDPSSNPTPGPGGKALPVTASGSSFRASINSLMQIPESNDKLLDLPKGKQVLALYPDTTTFYRGEVTAPWKAKDGTDSVQVKFEGEQENIESQPVERKYVLPEK</sequence>
<feature type="compositionally biased region" description="Basic and acidic residues" evidence="5">
    <location>
        <begin position="11"/>
        <end position="20"/>
    </location>
</feature>
<feature type="region of interest" description="Disordered" evidence="5">
    <location>
        <begin position="1"/>
        <end position="20"/>
    </location>
</feature>
<dbReference type="PANTHER" id="PTHR21539:SF0">
    <property type="entry name" value="SAGA-ASSOCIATED FACTOR 29"/>
    <property type="match status" value="1"/>
</dbReference>
<dbReference type="PANTHER" id="PTHR21539">
    <property type="entry name" value="SAGA-ASSOCIATED FACTOR 29"/>
    <property type="match status" value="1"/>
</dbReference>
<keyword evidence="3" id="KW-0804">Transcription</keyword>
<feature type="domain" description="SGF29 C-terminal" evidence="6">
    <location>
        <begin position="212"/>
        <end position="362"/>
    </location>
</feature>
<dbReference type="EMBL" id="CP051139">
    <property type="protein sequence ID" value="QIW95951.1"/>
    <property type="molecule type" value="Genomic_DNA"/>
</dbReference>
<feature type="region of interest" description="Disordered" evidence="5">
    <location>
        <begin position="255"/>
        <end position="278"/>
    </location>
</feature>
<protein>
    <recommendedName>
        <fullName evidence="6">SGF29 C-terminal domain-containing protein</fullName>
    </recommendedName>
</protein>
<dbReference type="GO" id="GO:0005634">
    <property type="term" value="C:nucleus"/>
    <property type="evidence" value="ECO:0007669"/>
    <property type="project" value="UniProtKB-SubCell"/>
</dbReference>
<dbReference type="PROSITE" id="PS51518">
    <property type="entry name" value="SGF29_C"/>
    <property type="match status" value="1"/>
</dbReference>
<dbReference type="InterPro" id="IPR010750">
    <property type="entry name" value="SGF29_tudor-like_dom"/>
</dbReference>
<gene>
    <name evidence="7" type="ORF">AMS68_001469</name>
</gene>
<keyword evidence="2" id="KW-0805">Transcription regulation</keyword>
<evidence type="ECO:0000259" key="6">
    <source>
        <dbReference type="PROSITE" id="PS51518"/>
    </source>
</evidence>
<keyword evidence="4" id="KW-0539">Nucleus</keyword>
<evidence type="ECO:0000256" key="2">
    <source>
        <dbReference type="ARBA" id="ARBA00023015"/>
    </source>
</evidence>
<dbReference type="Pfam" id="PF07039">
    <property type="entry name" value="SGF29_Tudor"/>
    <property type="match status" value="1"/>
</dbReference>
<dbReference type="Proteomes" id="UP000503462">
    <property type="component" value="Chromosome 1"/>
</dbReference>
<reference evidence="7 8" key="1">
    <citation type="journal article" date="2016" name="Sci. Rep.">
        <title>Peltaster fructicola genome reveals evolution from an invasive phytopathogen to an ectophytic parasite.</title>
        <authorList>
            <person name="Xu C."/>
            <person name="Chen H."/>
            <person name="Gleason M.L."/>
            <person name="Xu J.R."/>
            <person name="Liu H."/>
            <person name="Zhang R."/>
            <person name="Sun G."/>
        </authorList>
    </citation>
    <scope>NUCLEOTIDE SEQUENCE [LARGE SCALE GENOMIC DNA]</scope>
    <source>
        <strain evidence="7 8">LNHT1506</strain>
    </source>
</reference>
<proteinExistence type="predicted"/>
<organism evidence="7 8">
    <name type="scientific">Peltaster fructicola</name>
    <dbReference type="NCBI Taxonomy" id="286661"/>
    <lineage>
        <taxon>Eukaryota</taxon>
        <taxon>Fungi</taxon>
        <taxon>Dikarya</taxon>
        <taxon>Ascomycota</taxon>
        <taxon>Pezizomycotina</taxon>
        <taxon>Dothideomycetes</taxon>
        <taxon>Dothideomycetes incertae sedis</taxon>
        <taxon>Peltaster</taxon>
    </lineage>
</organism>
<feature type="region of interest" description="Disordered" evidence="5">
    <location>
        <begin position="123"/>
        <end position="182"/>
    </location>
</feature>
<name>A0A6H0XMG9_9PEZI</name>
<keyword evidence="8" id="KW-1185">Reference proteome</keyword>
<dbReference type="CDD" id="cd20394">
    <property type="entry name" value="Tudor_SGF29_rpt2"/>
    <property type="match status" value="1"/>
</dbReference>
<evidence type="ECO:0000313" key="7">
    <source>
        <dbReference type="EMBL" id="QIW95951.1"/>
    </source>
</evidence>
<dbReference type="InterPro" id="IPR047287">
    <property type="entry name" value="Tudor_SGF29_rpt2"/>
</dbReference>
<dbReference type="InterPro" id="IPR037802">
    <property type="entry name" value="SGF29"/>
</dbReference>
<evidence type="ECO:0000256" key="5">
    <source>
        <dbReference type="SAM" id="MobiDB-lite"/>
    </source>
</evidence>
<comment type="subcellular location">
    <subcellularLocation>
        <location evidence="1">Nucleus</location>
    </subcellularLocation>
</comment>
<dbReference type="AlphaFoldDB" id="A0A6H0XMG9"/>